<proteinExistence type="predicted"/>
<protein>
    <recommendedName>
        <fullName evidence="3">Nucleotidyl transferase AbiEii/AbiGii toxin family protein</fullName>
    </recommendedName>
</protein>
<name>A0A395V391_9FIRM</name>
<evidence type="ECO:0000313" key="1">
    <source>
        <dbReference type="EMBL" id="RGS36620.1"/>
    </source>
</evidence>
<organism evidence="1 2">
    <name type="scientific">Roseburia hominis</name>
    <dbReference type="NCBI Taxonomy" id="301301"/>
    <lineage>
        <taxon>Bacteria</taxon>
        <taxon>Bacillati</taxon>
        <taxon>Bacillota</taxon>
        <taxon>Clostridia</taxon>
        <taxon>Lachnospirales</taxon>
        <taxon>Lachnospiraceae</taxon>
        <taxon>Roseburia</taxon>
    </lineage>
</organism>
<gene>
    <name evidence="1" type="ORF">DWX93_15525</name>
</gene>
<evidence type="ECO:0000313" key="2">
    <source>
        <dbReference type="Proteomes" id="UP000266172"/>
    </source>
</evidence>
<dbReference type="EMBL" id="QRVL01000021">
    <property type="protein sequence ID" value="RGS36620.1"/>
    <property type="molecule type" value="Genomic_DNA"/>
</dbReference>
<dbReference type="Proteomes" id="UP000266172">
    <property type="component" value="Unassembled WGS sequence"/>
</dbReference>
<accession>A0A395V391</accession>
<dbReference type="AlphaFoldDB" id="A0A395V391"/>
<sequence length="303" mass="35646">MKHTIIEKAALKAKSEETGIPFSNLLAGYVLEELMYLIEDSPFSLFLWLKNSGALGVEQYRKKNLLTLDFVYVTDPRAMKREGIVPGQELSLKMGYVMLAYILKVEKVPDISWKGRASAGDHRVDLEIAGEFEEMTVPIHIRVTELTEEGLVPVKRTFMPFMEGGKQIPYLEYPVESILAENLFYLIRDMELLPDMSVYDKVYGILKTEPVDGRHIQELLGEHCKKQQLLPEESRMKEILSYRDYSYMRKRWEKYLRHRKRKEPAWTEVMQVLEQFLPQMWSTLCRDEIFFGDWMPDLQRFLD</sequence>
<reference evidence="1 2" key="1">
    <citation type="submission" date="2018-08" db="EMBL/GenBank/DDBJ databases">
        <title>A genome reference for cultivated species of the human gut microbiota.</title>
        <authorList>
            <person name="Zou Y."/>
            <person name="Xue W."/>
            <person name="Luo G."/>
        </authorList>
    </citation>
    <scope>NUCLEOTIDE SEQUENCE [LARGE SCALE GENOMIC DNA]</scope>
    <source>
        <strain evidence="1 2">AF22-12AC</strain>
    </source>
</reference>
<evidence type="ECO:0008006" key="3">
    <source>
        <dbReference type="Google" id="ProtNLM"/>
    </source>
</evidence>
<comment type="caution">
    <text evidence="1">The sequence shown here is derived from an EMBL/GenBank/DDBJ whole genome shotgun (WGS) entry which is preliminary data.</text>
</comment>
<dbReference type="RefSeq" id="WP_118098455.1">
    <property type="nucleotide sequence ID" value="NZ_QRVL01000021.1"/>
</dbReference>